<dbReference type="GO" id="GO:0005737">
    <property type="term" value="C:cytoplasm"/>
    <property type="evidence" value="ECO:0007669"/>
    <property type="project" value="TreeGrafter"/>
</dbReference>
<dbReference type="InterPro" id="IPR008978">
    <property type="entry name" value="HSP20-like_chaperone"/>
</dbReference>
<dbReference type="GO" id="GO:0009408">
    <property type="term" value="P:response to heat"/>
    <property type="evidence" value="ECO:0007669"/>
    <property type="project" value="TreeGrafter"/>
</dbReference>
<dbReference type="CDD" id="cd06526">
    <property type="entry name" value="metazoan_ACD"/>
    <property type="match status" value="1"/>
</dbReference>
<sequence>MACLKISSPSDCKDSCDQLDSCDIWDCLDPCSADCCMRPMGYRCCKPPKSANKTADKKSSSQTDKSTTKTDKSANASAEKTKKCPTPVTPAPAAKKKPEKFCIRVNVAGFDQKDVKVKAENGKVTVEANQSDQKQYCGCSVQQVKNCYSLPKQADAARMTSKMVSDSILLIEVPYSDSQKENSSEKTENSSEKTKNSSEKIEKCKDKDSVQSPSDSLDDYIKRLANADFCPRIIDLDNNKALEMTIDVKKCPLEEIDASIKDSELIVQGEHIRKENGRSKRARFYRLTTLPDGAKTDQMTKKLDEEGQLVVQIPL</sequence>
<evidence type="ECO:0000256" key="1">
    <source>
        <dbReference type="PROSITE-ProRule" id="PRU00285"/>
    </source>
</evidence>
<dbReference type="OrthoDB" id="1431247at2759"/>
<dbReference type="Proteomes" id="UP000663828">
    <property type="component" value="Unassembled WGS sequence"/>
</dbReference>
<evidence type="ECO:0000313" key="5">
    <source>
        <dbReference type="EMBL" id="CAF1240819.1"/>
    </source>
</evidence>
<feature type="region of interest" description="Disordered" evidence="3">
    <location>
        <begin position="48"/>
        <end position="92"/>
    </location>
</feature>
<dbReference type="InterPro" id="IPR001436">
    <property type="entry name" value="Alpha-crystallin/sHSP_animal"/>
</dbReference>
<dbReference type="PANTHER" id="PTHR45640:SF26">
    <property type="entry name" value="RE23625P"/>
    <property type="match status" value="1"/>
</dbReference>
<comment type="caution">
    <text evidence="5">The sequence shown here is derived from an EMBL/GenBank/DDBJ whole genome shotgun (WGS) entry which is preliminary data.</text>
</comment>
<dbReference type="GO" id="GO:0051082">
    <property type="term" value="F:unfolded protein binding"/>
    <property type="evidence" value="ECO:0007669"/>
    <property type="project" value="TreeGrafter"/>
</dbReference>
<feature type="region of interest" description="Disordered" evidence="3">
    <location>
        <begin position="175"/>
        <end position="216"/>
    </location>
</feature>
<evidence type="ECO:0000259" key="4">
    <source>
        <dbReference type="PROSITE" id="PS01031"/>
    </source>
</evidence>
<feature type="domain" description="SHSP" evidence="4">
    <location>
        <begin position="83"/>
        <end position="190"/>
    </location>
</feature>
<dbReference type="SUPFAM" id="SSF49764">
    <property type="entry name" value="HSP20-like chaperones"/>
    <property type="match status" value="2"/>
</dbReference>
<reference evidence="5" key="1">
    <citation type="submission" date="2021-02" db="EMBL/GenBank/DDBJ databases">
        <authorList>
            <person name="Nowell W R."/>
        </authorList>
    </citation>
    <scope>NUCLEOTIDE SEQUENCE</scope>
</reference>
<proteinExistence type="inferred from homology"/>
<feature type="domain" description="SHSP" evidence="4">
    <location>
        <begin position="224"/>
        <end position="315"/>
    </location>
</feature>
<feature type="compositionally biased region" description="Basic and acidic residues" evidence="3">
    <location>
        <begin position="178"/>
        <end position="209"/>
    </location>
</feature>
<dbReference type="EMBL" id="CAJNOR010007122">
    <property type="protein sequence ID" value="CAF1611247.1"/>
    <property type="molecule type" value="Genomic_DNA"/>
</dbReference>
<dbReference type="EMBL" id="CAJNOJ010000173">
    <property type="protein sequence ID" value="CAF1240819.1"/>
    <property type="molecule type" value="Genomic_DNA"/>
</dbReference>
<dbReference type="Gene3D" id="2.60.40.790">
    <property type="match status" value="2"/>
</dbReference>
<accession>A0A814ZEZ9</accession>
<dbReference type="GO" id="GO:0005634">
    <property type="term" value="C:nucleus"/>
    <property type="evidence" value="ECO:0007669"/>
    <property type="project" value="TreeGrafter"/>
</dbReference>
<organism evidence="5 8">
    <name type="scientific">Adineta ricciae</name>
    <name type="common">Rotifer</name>
    <dbReference type="NCBI Taxonomy" id="249248"/>
    <lineage>
        <taxon>Eukaryota</taxon>
        <taxon>Metazoa</taxon>
        <taxon>Spiralia</taxon>
        <taxon>Gnathifera</taxon>
        <taxon>Rotifera</taxon>
        <taxon>Eurotatoria</taxon>
        <taxon>Bdelloidea</taxon>
        <taxon>Adinetida</taxon>
        <taxon>Adinetidae</taxon>
        <taxon>Adineta</taxon>
    </lineage>
</organism>
<dbReference type="GO" id="GO:0042026">
    <property type="term" value="P:protein refolding"/>
    <property type="evidence" value="ECO:0007669"/>
    <property type="project" value="TreeGrafter"/>
</dbReference>
<dbReference type="AlphaFoldDB" id="A0A814ZEZ9"/>
<dbReference type="Pfam" id="PF00011">
    <property type="entry name" value="HSP20"/>
    <property type="match status" value="2"/>
</dbReference>
<dbReference type="PROSITE" id="PS01031">
    <property type="entry name" value="SHSP"/>
    <property type="match status" value="2"/>
</dbReference>
<gene>
    <name evidence="5" type="ORF">EDS130_LOCUS27448</name>
    <name evidence="6" type="ORF">XAT740_LOCUS48928</name>
</gene>
<dbReference type="PANTHER" id="PTHR45640">
    <property type="entry name" value="HEAT SHOCK PROTEIN HSP-12.2-RELATED"/>
    <property type="match status" value="1"/>
</dbReference>
<keyword evidence="7" id="KW-1185">Reference proteome</keyword>
<dbReference type="Proteomes" id="UP000663852">
    <property type="component" value="Unassembled WGS sequence"/>
</dbReference>
<name>A0A814ZEZ9_ADIRI</name>
<evidence type="ECO:0000313" key="8">
    <source>
        <dbReference type="Proteomes" id="UP000663852"/>
    </source>
</evidence>
<evidence type="ECO:0000256" key="3">
    <source>
        <dbReference type="SAM" id="MobiDB-lite"/>
    </source>
</evidence>
<protein>
    <recommendedName>
        <fullName evidence="4">SHSP domain-containing protein</fullName>
    </recommendedName>
</protein>
<comment type="similarity">
    <text evidence="1 2">Belongs to the small heat shock protein (HSP20) family.</text>
</comment>
<evidence type="ECO:0000313" key="7">
    <source>
        <dbReference type="Proteomes" id="UP000663828"/>
    </source>
</evidence>
<dbReference type="InterPro" id="IPR002068">
    <property type="entry name" value="A-crystallin/Hsp20_dom"/>
</dbReference>
<evidence type="ECO:0000256" key="2">
    <source>
        <dbReference type="RuleBase" id="RU003616"/>
    </source>
</evidence>
<evidence type="ECO:0000313" key="6">
    <source>
        <dbReference type="EMBL" id="CAF1611247.1"/>
    </source>
</evidence>